<evidence type="ECO:0000256" key="5">
    <source>
        <dbReference type="ARBA" id="ARBA00022679"/>
    </source>
</evidence>
<keyword evidence="5 10" id="KW-0808">Transferase</keyword>
<comment type="similarity">
    <text evidence="3 10">Belongs to the ALG6/ALG8 glucosyltransferase family.</text>
</comment>
<dbReference type="PANTHER" id="PTHR12413">
    <property type="entry name" value="DOLICHYL GLYCOSYLTRANSFERASE"/>
    <property type="match status" value="1"/>
</dbReference>
<evidence type="ECO:0000256" key="7">
    <source>
        <dbReference type="ARBA" id="ARBA00022824"/>
    </source>
</evidence>
<evidence type="ECO:0000256" key="1">
    <source>
        <dbReference type="ARBA" id="ARBA00004477"/>
    </source>
</evidence>
<dbReference type="PANTHER" id="PTHR12413:SF1">
    <property type="entry name" value="DOLICHYL PYROPHOSPHATE MAN9GLCNAC2 ALPHA-1,3-GLUCOSYLTRANSFERASE"/>
    <property type="match status" value="1"/>
</dbReference>
<sequence length="502" mass="56892">MATKDTTPSLFVHSPVLKALQRLAQNQTLWTAPLIIILFASLIRWSVALNPYSGYNSPPMFGDYEAQRHWMEITTHLPTLKWYRYDLQWWGLDYPPLTAYHSWLCGLIGSKINASWFALDTSRGMETTSSKVFMRSTVFISEALIYVPAVYLYCQIIYSSNGQYLKKHMAAVLILMQPALIMIDHAHFQFNSVMLGLTLLSIDCFLTRHYVLGSVFFCASLGFKQMALYYSPAVFAFLLGRCFSEKKGIVLFVKLGVTVVITFGIMFSPWLKSLDDIQQVIIRVFPVARGLYEDKVANVWCAINVVIKLKQILSVESTVRLSLLTTILAVLPIGIHLGISPSKKRFIYALINSSLAFFLFSFQVHEKSILLPLLPVSLLVLEEPIATTMFMNVAMFSMFPLLKREGLVIPYYITSVMWNWLVGGYGPNTSLTTRLGTLGVHIMFVIWHIAEVSIPAPPSLPDLYTVINVLISCGLFTILFFYYVYRQFTVTSSAITNQKKTQ</sequence>
<comment type="subcellular location">
    <subcellularLocation>
        <location evidence="1 10">Endoplasmic reticulum membrane</location>
        <topology evidence="1 10">Multi-pass membrane protein</topology>
    </subcellularLocation>
</comment>
<keyword evidence="8 10" id="KW-1133">Transmembrane helix</keyword>
<proteinExistence type="inferred from homology"/>
<dbReference type="Proteomes" id="UP000603453">
    <property type="component" value="Unassembled WGS sequence"/>
</dbReference>
<keyword evidence="12" id="KW-1185">Reference proteome</keyword>
<reference evidence="11" key="1">
    <citation type="submission" date="2020-12" db="EMBL/GenBank/DDBJ databases">
        <title>Metabolic potential, ecology and presence of endohyphal bacteria is reflected in genomic diversity of Mucoromycotina.</title>
        <authorList>
            <person name="Muszewska A."/>
            <person name="Okrasinska A."/>
            <person name="Steczkiewicz K."/>
            <person name="Drgas O."/>
            <person name="Orlowska M."/>
            <person name="Perlinska-Lenart U."/>
            <person name="Aleksandrzak-Piekarczyk T."/>
            <person name="Szatraj K."/>
            <person name="Zielenkiewicz U."/>
            <person name="Pilsyk S."/>
            <person name="Malc E."/>
            <person name="Mieczkowski P."/>
            <person name="Kruszewska J.S."/>
            <person name="Biernat P."/>
            <person name="Pawlowska J."/>
        </authorList>
    </citation>
    <scope>NUCLEOTIDE SEQUENCE</scope>
    <source>
        <strain evidence="11">WA0000017839</strain>
    </source>
</reference>
<comment type="caution">
    <text evidence="11">The sequence shown here is derived from an EMBL/GenBank/DDBJ whole genome shotgun (WGS) entry which is preliminary data.</text>
</comment>
<feature type="transmembrane region" description="Helical" evidence="10">
    <location>
        <begin position="210"/>
        <end position="239"/>
    </location>
</feature>
<comment type="pathway">
    <text evidence="2 10">Protein modification; protein glycosylation.</text>
</comment>
<evidence type="ECO:0000256" key="10">
    <source>
        <dbReference type="RuleBase" id="RU363110"/>
    </source>
</evidence>
<evidence type="ECO:0000313" key="11">
    <source>
        <dbReference type="EMBL" id="KAG2202623.1"/>
    </source>
</evidence>
<dbReference type="EC" id="2.4.1.-" evidence="10"/>
<evidence type="ECO:0000256" key="3">
    <source>
        <dbReference type="ARBA" id="ARBA00008715"/>
    </source>
</evidence>
<keyword evidence="7 10" id="KW-0256">Endoplasmic reticulum</keyword>
<accession>A0A8H7R1P6</accession>
<evidence type="ECO:0000256" key="2">
    <source>
        <dbReference type="ARBA" id="ARBA00004922"/>
    </source>
</evidence>
<feature type="transmembrane region" description="Helical" evidence="10">
    <location>
        <begin position="28"/>
        <end position="47"/>
    </location>
</feature>
<dbReference type="EMBL" id="JAEPRD010000058">
    <property type="protein sequence ID" value="KAG2202623.1"/>
    <property type="molecule type" value="Genomic_DNA"/>
</dbReference>
<feature type="transmembrane region" description="Helical" evidence="10">
    <location>
        <begin position="170"/>
        <end position="190"/>
    </location>
</feature>
<organism evidence="11 12">
    <name type="scientific">Mucor saturninus</name>
    <dbReference type="NCBI Taxonomy" id="64648"/>
    <lineage>
        <taxon>Eukaryota</taxon>
        <taxon>Fungi</taxon>
        <taxon>Fungi incertae sedis</taxon>
        <taxon>Mucoromycota</taxon>
        <taxon>Mucoromycotina</taxon>
        <taxon>Mucoromycetes</taxon>
        <taxon>Mucorales</taxon>
        <taxon>Mucorineae</taxon>
        <taxon>Mucoraceae</taxon>
        <taxon>Mucor</taxon>
    </lineage>
</organism>
<gene>
    <name evidence="11" type="ORF">INT47_002055</name>
</gene>
<feature type="transmembrane region" description="Helical" evidence="10">
    <location>
        <begin position="138"/>
        <end position="158"/>
    </location>
</feature>
<dbReference type="GO" id="GO:0005789">
    <property type="term" value="C:endoplasmic reticulum membrane"/>
    <property type="evidence" value="ECO:0007669"/>
    <property type="project" value="UniProtKB-SubCell"/>
</dbReference>
<feature type="transmembrane region" description="Helical" evidence="10">
    <location>
        <begin position="251"/>
        <end position="271"/>
    </location>
</feature>
<evidence type="ECO:0000256" key="9">
    <source>
        <dbReference type="ARBA" id="ARBA00023136"/>
    </source>
</evidence>
<dbReference type="InterPro" id="IPR004856">
    <property type="entry name" value="Glyco_trans_ALG6/ALG8"/>
</dbReference>
<keyword evidence="6 10" id="KW-0812">Transmembrane</keyword>
<feature type="transmembrane region" description="Helical" evidence="10">
    <location>
        <begin position="319"/>
        <end position="339"/>
    </location>
</feature>
<dbReference type="UniPathway" id="UPA00378"/>
<dbReference type="GO" id="GO:0042281">
    <property type="term" value="F:dolichyl pyrophosphate Man9GlcNAc2 alpha-1,3-glucosyltransferase activity"/>
    <property type="evidence" value="ECO:0007669"/>
    <property type="project" value="TreeGrafter"/>
</dbReference>
<feature type="transmembrane region" description="Helical" evidence="10">
    <location>
        <begin position="409"/>
        <end position="426"/>
    </location>
</feature>
<dbReference type="Pfam" id="PF03155">
    <property type="entry name" value="Alg6_Alg8"/>
    <property type="match status" value="1"/>
</dbReference>
<name>A0A8H7R1P6_9FUNG</name>
<feature type="transmembrane region" description="Helical" evidence="10">
    <location>
        <begin position="463"/>
        <end position="485"/>
    </location>
</feature>
<keyword evidence="9 10" id="KW-0472">Membrane</keyword>
<feature type="transmembrane region" description="Helical" evidence="10">
    <location>
        <begin position="438"/>
        <end position="456"/>
    </location>
</feature>
<dbReference type="AlphaFoldDB" id="A0A8H7R1P6"/>
<keyword evidence="4 10" id="KW-0328">Glycosyltransferase</keyword>
<protein>
    <recommendedName>
        <fullName evidence="10">Alpha-1,3-glucosyltransferase</fullName>
        <ecNumber evidence="10">2.4.1.-</ecNumber>
    </recommendedName>
</protein>
<evidence type="ECO:0000256" key="6">
    <source>
        <dbReference type="ARBA" id="ARBA00022692"/>
    </source>
</evidence>
<evidence type="ECO:0000313" key="12">
    <source>
        <dbReference type="Proteomes" id="UP000603453"/>
    </source>
</evidence>
<dbReference type="OrthoDB" id="5589195at2759"/>
<evidence type="ECO:0000256" key="8">
    <source>
        <dbReference type="ARBA" id="ARBA00022989"/>
    </source>
</evidence>
<feature type="transmembrane region" description="Helical" evidence="10">
    <location>
        <begin position="346"/>
        <end position="364"/>
    </location>
</feature>
<evidence type="ECO:0000256" key="4">
    <source>
        <dbReference type="ARBA" id="ARBA00022676"/>
    </source>
</evidence>